<dbReference type="PANTHER" id="PTHR43537:SF53">
    <property type="entry name" value="HTH-TYPE TRANSCRIPTIONAL REPRESSOR NANR"/>
    <property type="match status" value="1"/>
</dbReference>
<gene>
    <name evidence="6" type="ORF">SAMN02745223_02528</name>
    <name evidence="5" type="ORF">VW29_08020</name>
</gene>
<dbReference type="SMART" id="SM00345">
    <property type="entry name" value="HTH_GNTR"/>
    <property type="match status" value="1"/>
</dbReference>
<dbReference type="InterPro" id="IPR011711">
    <property type="entry name" value="GntR_C"/>
</dbReference>
<dbReference type="RefSeq" id="WP_046134793.1">
    <property type="nucleotide sequence ID" value="NZ_FQVC01000007.1"/>
</dbReference>
<dbReference type="Gene3D" id="1.20.120.530">
    <property type="entry name" value="GntR ligand-binding domain-like"/>
    <property type="match status" value="1"/>
</dbReference>
<dbReference type="AlphaFoldDB" id="A0A0F5LRY8"/>
<dbReference type="InterPro" id="IPR000524">
    <property type="entry name" value="Tscrpt_reg_HTH_GntR"/>
</dbReference>
<dbReference type="Proteomes" id="UP000184533">
    <property type="component" value="Unassembled WGS sequence"/>
</dbReference>
<dbReference type="Pfam" id="PF07729">
    <property type="entry name" value="FCD"/>
    <property type="match status" value="1"/>
</dbReference>
<dbReference type="InterPro" id="IPR008920">
    <property type="entry name" value="TF_FadR/GntR_C"/>
</dbReference>
<evidence type="ECO:0000313" key="8">
    <source>
        <dbReference type="Proteomes" id="UP000184533"/>
    </source>
</evidence>
<evidence type="ECO:0000313" key="6">
    <source>
        <dbReference type="EMBL" id="SHF39944.1"/>
    </source>
</evidence>
<dbReference type="GO" id="GO:0003677">
    <property type="term" value="F:DNA binding"/>
    <property type="evidence" value="ECO:0007669"/>
    <property type="project" value="UniProtKB-KW"/>
</dbReference>
<keyword evidence="2 6" id="KW-0238">DNA-binding</keyword>
<organism evidence="5 7">
    <name type="scientific">Devosia limi DSM 17137</name>
    <dbReference type="NCBI Taxonomy" id="1121477"/>
    <lineage>
        <taxon>Bacteria</taxon>
        <taxon>Pseudomonadati</taxon>
        <taxon>Pseudomonadota</taxon>
        <taxon>Alphaproteobacteria</taxon>
        <taxon>Hyphomicrobiales</taxon>
        <taxon>Devosiaceae</taxon>
        <taxon>Devosia</taxon>
    </lineage>
</organism>
<dbReference type="EMBL" id="FQVC01000007">
    <property type="protein sequence ID" value="SHF39944.1"/>
    <property type="molecule type" value="Genomic_DNA"/>
</dbReference>
<evidence type="ECO:0000259" key="4">
    <source>
        <dbReference type="PROSITE" id="PS50949"/>
    </source>
</evidence>
<dbReference type="STRING" id="1121477.SAMN02745223_02528"/>
<reference evidence="5 7" key="1">
    <citation type="submission" date="2015-03" db="EMBL/GenBank/DDBJ databases">
        <authorList>
            <person name="Hassan Y.I."/>
            <person name="Lepp D."/>
            <person name="Zhou T."/>
        </authorList>
    </citation>
    <scope>NUCLEOTIDE SEQUENCE [LARGE SCALE GENOMIC DNA]</scope>
    <source>
        <strain evidence="5 7">DSM 17137</strain>
    </source>
</reference>
<dbReference type="CDD" id="cd07377">
    <property type="entry name" value="WHTH_GntR"/>
    <property type="match status" value="1"/>
</dbReference>
<evidence type="ECO:0000313" key="5">
    <source>
        <dbReference type="EMBL" id="KKB85093.1"/>
    </source>
</evidence>
<evidence type="ECO:0000256" key="2">
    <source>
        <dbReference type="ARBA" id="ARBA00023125"/>
    </source>
</evidence>
<dbReference type="Gene3D" id="1.10.10.10">
    <property type="entry name" value="Winged helix-like DNA-binding domain superfamily/Winged helix DNA-binding domain"/>
    <property type="match status" value="1"/>
</dbReference>
<evidence type="ECO:0000256" key="1">
    <source>
        <dbReference type="ARBA" id="ARBA00023015"/>
    </source>
</evidence>
<dbReference type="GO" id="GO:0003700">
    <property type="term" value="F:DNA-binding transcription factor activity"/>
    <property type="evidence" value="ECO:0007669"/>
    <property type="project" value="InterPro"/>
</dbReference>
<dbReference type="SMART" id="SM00895">
    <property type="entry name" value="FCD"/>
    <property type="match status" value="1"/>
</dbReference>
<keyword evidence="1" id="KW-0805">Transcription regulation</keyword>
<dbReference type="InterPro" id="IPR036390">
    <property type="entry name" value="WH_DNA-bd_sf"/>
</dbReference>
<dbReference type="PRINTS" id="PR00035">
    <property type="entry name" value="HTHGNTR"/>
</dbReference>
<feature type="domain" description="HTH gntR-type" evidence="4">
    <location>
        <begin position="3"/>
        <end position="70"/>
    </location>
</feature>
<dbReference type="InterPro" id="IPR036388">
    <property type="entry name" value="WH-like_DNA-bd_sf"/>
</dbReference>
<evidence type="ECO:0000313" key="7">
    <source>
        <dbReference type="Proteomes" id="UP000033608"/>
    </source>
</evidence>
<name>A0A0F5LRY8_9HYPH</name>
<protein>
    <submittedName>
        <fullName evidence="5 6">Transcriptional regulator</fullName>
    </submittedName>
</protein>
<dbReference type="PROSITE" id="PS50949">
    <property type="entry name" value="HTH_GNTR"/>
    <property type="match status" value="1"/>
</dbReference>
<evidence type="ECO:0000256" key="3">
    <source>
        <dbReference type="ARBA" id="ARBA00023163"/>
    </source>
</evidence>
<reference evidence="6 8" key="2">
    <citation type="submission" date="2016-11" db="EMBL/GenBank/DDBJ databases">
        <authorList>
            <person name="Jaros S."/>
            <person name="Januszkiewicz K."/>
            <person name="Wedrychowicz H."/>
        </authorList>
    </citation>
    <scope>NUCLEOTIDE SEQUENCE [LARGE SCALE GENOMIC DNA]</scope>
    <source>
        <strain evidence="6 8">DSM 17137</strain>
    </source>
</reference>
<dbReference type="SUPFAM" id="SSF46785">
    <property type="entry name" value="Winged helix' DNA-binding domain"/>
    <property type="match status" value="1"/>
</dbReference>
<dbReference type="SUPFAM" id="SSF48008">
    <property type="entry name" value="GntR ligand-binding domain-like"/>
    <property type="match status" value="1"/>
</dbReference>
<proteinExistence type="predicted"/>
<dbReference type="OrthoDB" id="7618373at2"/>
<keyword evidence="3" id="KW-0804">Transcription</keyword>
<accession>A0A0F5LRY8</accession>
<sequence>MAPISADDIAERIWLSIAERRLRPGMRLKEAELAEVFGVSRARVRQVLAMLAREGLVTIEVNKGAIVAEPSAEEARDIFHIRREVEQRVLERLMGHLDSAKLVDMFEHVAKERIANNANDQREIIKLSGGFHIMLAEMAQADYLCGLMRDLISRTSLITAAFRDSDKYNCGPDEHEALLLHLKNGDLERAKSAMVHHLEHVENELKLSGNIEAPKSLRDALI</sequence>
<dbReference type="EMBL" id="LAJF01000061">
    <property type="protein sequence ID" value="KKB85093.1"/>
    <property type="molecule type" value="Genomic_DNA"/>
</dbReference>
<dbReference type="Pfam" id="PF00392">
    <property type="entry name" value="GntR"/>
    <property type="match status" value="1"/>
</dbReference>
<dbReference type="PANTHER" id="PTHR43537">
    <property type="entry name" value="TRANSCRIPTIONAL REGULATOR, GNTR FAMILY"/>
    <property type="match status" value="1"/>
</dbReference>
<dbReference type="PATRIC" id="fig|1121477.3.peg.2695"/>
<keyword evidence="7" id="KW-1185">Reference proteome</keyword>
<dbReference type="Proteomes" id="UP000033608">
    <property type="component" value="Unassembled WGS sequence"/>
</dbReference>